<evidence type="ECO:0000259" key="9">
    <source>
        <dbReference type="PROSITE" id="PS50111"/>
    </source>
</evidence>
<evidence type="ECO:0000313" key="12">
    <source>
        <dbReference type="Proteomes" id="UP000186313"/>
    </source>
</evidence>
<evidence type="ECO:0000256" key="8">
    <source>
        <dbReference type="SAM" id="Phobius"/>
    </source>
</evidence>
<dbReference type="PANTHER" id="PTHR32089:SF119">
    <property type="entry name" value="METHYL-ACCEPTING CHEMOTAXIS PROTEIN CTPL"/>
    <property type="match status" value="1"/>
</dbReference>
<name>A0A1Q9HNM9_9VIBR</name>
<accession>A0A1Q9HNM9</accession>
<protein>
    <submittedName>
        <fullName evidence="11">Chemotaxis protein</fullName>
    </submittedName>
</protein>
<keyword evidence="2 8" id="KW-0812">Transmembrane</keyword>
<feature type="transmembrane region" description="Helical" evidence="8">
    <location>
        <begin position="296"/>
        <end position="315"/>
    </location>
</feature>
<evidence type="ECO:0000313" key="11">
    <source>
        <dbReference type="EMBL" id="OLQ92442.1"/>
    </source>
</evidence>
<dbReference type="Gene3D" id="1.10.287.950">
    <property type="entry name" value="Methyl-accepting chemotaxis protein"/>
    <property type="match status" value="1"/>
</dbReference>
<dbReference type="OrthoDB" id="5845863at2"/>
<evidence type="ECO:0000256" key="7">
    <source>
        <dbReference type="PROSITE-ProRule" id="PRU00284"/>
    </source>
</evidence>
<evidence type="ECO:0000259" key="10">
    <source>
        <dbReference type="PROSITE" id="PS50885"/>
    </source>
</evidence>
<dbReference type="InterPro" id="IPR004089">
    <property type="entry name" value="MCPsignal_dom"/>
</dbReference>
<evidence type="ECO:0000256" key="3">
    <source>
        <dbReference type="ARBA" id="ARBA00022989"/>
    </source>
</evidence>
<dbReference type="SUPFAM" id="SSF58104">
    <property type="entry name" value="Methyl-accepting chemotaxis protein (MCP) signaling domain"/>
    <property type="match status" value="1"/>
</dbReference>
<proteinExistence type="inferred from homology"/>
<feature type="domain" description="Methyl-accepting transducer" evidence="9">
    <location>
        <begin position="374"/>
        <end position="610"/>
    </location>
</feature>
<dbReference type="CDD" id="cd06225">
    <property type="entry name" value="HAMP"/>
    <property type="match status" value="1"/>
</dbReference>
<reference evidence="11 12" key="1">
    <citation type="submission" date="2016-09" db="EMBL/GenBank/DDBJ databases">
        <title>Genomic Taxonomy of the Vibrionaceae.</title>
        <authorList>
            <person name="Gonzalez-Castillo A."/>
            <person name="Gomez-Gil B."/>
            <person name="Enciso-Ibarra K."/>
        </authorList>
    </citation>
    <scope>NUCLEOTIDE SEQUENCE [LARGE SCALE GENOMIC DNA]</scope>
    <source>
        <strain evidence="11 12">CAIM 703</strain>
    </source>
</reference>
<dbReference type="EMBL" id="MJMJ01000003">
    <property type="protein sequence ID" value="OLQ92442.1"/>
    <property type="molecule type" value="Genomic_DNA"/>
</dbReference>
<dbReference type="Proteomes" id="UP000186313">
    <property type="component" value="Unassembled WGS sequence"/>
</dbReference>
<keyword evidence="3 8" id="KW-1133">Transmembrane helix</keyword>
<evidence type="ECO:0000256" key="4">
    <source>
        <dbReference type="ARBA" id="ARBA00023136"/>
    </source>
</evidence>
<dbReference type="GO" id="GO:0006935">
    <property type="term" value="P:chemotaxis"/>
    <property type="evidence" value="ECO:0007669"/>
    <property type="project" value="UniProtKB-ARBA"/>
</dbReference>
<evidence type="ECO:0000256" key="1">
    <source>
        <dbReference type="ARBA" id="ARBA00004141"/>
    </source>
</evidence>
<dbReference type="RefSeq" id="WP_075706371.1">
    <property type="nucleotide sequence ID" value="NZ_MJMJ01000003.1"/>
</dbReference>
<dbReference type="Gene3D" id="3.30.450.20">
    <property type="entry name" value="PAS domain"/>
    <property type="match status" value="1"/>
</dbReference>
<dbReference type="Pfam" id="PF00015">
    <property type="entry name" value="MCPsignal"/>
    <property type="match status" value="1"/>
</dbReference>
<dbReference type="GO" id="GO:0007165">
    <property type="term" value="P:signal transduction"/>
    <property type="evidence" value="ECO:0007669"/>
    <property type="project" value="UniProtKB-KW"/>
</dbReference>
<feature type="transmembrane region" description="Helical" evidence="8">
    <location>
        <begin position="12"/>
        <end position="33"/>
    </location>
</feature>
<evidence type="ECO:0000256" key="5">
    <source>
        <dbReference type="ARBA" id="ARBA00023224"/>
    </source>
</evidence>
<dbReference type="PROSITE" id="PS50111">
    <property type="entry name" value="CHEMOTAXIS_TRANSDUC_2"/>
    <property type="match status" value="1"/>
</dbReference>
<keyword evidence="4 8" id="KW-0472">Membrane</keyword>
<gene>
    <name evidence="11" type="ORF">BIY22_15430</name>
</gene>
<comment type="caution">
    <text evidence="11">The sequence shown here is derived from an EMBL/GenBank/DDBJ whole genome shotgun (WGS) entry which is preliminary data.</text>
</comment>
<dbReference type="InterPro" id="IPR003660">
    <property type="entry name" value="HAMP_dom"/>
</dbReference>
<dbReference type="PROSITE" id="PS50885">
    <property type="entry name" value="HAMP"/>
    <property type="match status" value="1"/>
</dbReference>
<evidence type="ECO:0000256" key="2">
    <source>
        <dbReference type="ARBA" id="ARBA00022692"/>
    </source>
</evidence>
<evidence type="ECO:0000256" key="6">
    <source>
        <dbReference type="ARBA" id="ARBA00029447"/>
    </source>
</evidence>
<organism evidence="11 12">
    <name type="scientific">Vibrio panuliri</name>
    <dbReference type="NCBI Taxonomy" id="1381081"/>
    <lineage>
        <taxon>Bacteria</taxon>
        <taxon>Pseudomonadati</taxon>
        <taxon>Pseudomonadota</taxon>
        <taxon>Gammaproteobacteria</taxon>
        <taxon>Vibrionales</taxon>
        <taxon>Vibrionaceae</taxon>
        <taxon>Vibrio</taxon>
    </lineage>
</organism>
<dbReference type="AlphaFoldDB" id="A0A1Q9HNM9"/>
<keyword evidence="5 7" id="KW-0807">Transducer</keyword>
<dbReference type="Pfam" id="PF00672">
    <property type="entry name" value="HAMP"/>
    <property type="match status" value="1"/>
</dbReference>
<dbReference type="SMART" id="SM00283">
    <property type="entry name" value="MA"/>
    <property type="match status" value="1"/>
</dbReference>
<comment type="similarity">
    <text evidence="6">Belongs to the methyl-accepting chemotaxis (MCP) protein family.</text>
</comment>
<comment type="subcellular location">
    <subcellularLocation>
        <location evidence="1">Membrane</location>
        <topology evidence="1">Multi-pass membrane protein</topology>
    </subcellularLocation>
</comment>
<dbReference type="PANTHER" id="PTHR32089">
    <property type="entry name" value="METHYL-ACCEPTING CHEMOTAXIS PROTEIN MCPB"/>
    <property type="match status" value="1"/>
</dbReference>
<dbReference type="SMART" id="SM00304">
    <property type="entry name" value="HAMP"/>
    <property type="match status" value="1"/>
</dbReference>
<sequence>MRNWSHVSIRIRIFVTFSLLTLLSIASVSLYLANHDFKQQKQTLLRETIPAHLDSLGAKISTSLLPSINHAQALTESLEIVRWLNSPSSVADTSALQNGFTQIKNLSDADILFLSAESAYGQEYFVEAGGQFKRMLLADYVNGYFYQEFVDTNQEYELNLDEVNGNKFMFINYRSKQTKADGKEPLVVAGLGVNVNNMVAIVEQQVIGQSGKAMLVDEHGHLDVLPKNTIINSESSQQALQDMLDKEQPYQITTRTVNGTELFIASKWVPTIKRFVVLETPTAELMAPMKTMAWKVLAVSLVVGSIAMVIMYWLVNALVRPLRQLTEGIEHTASQLHLGKHVDVDDNAEIGDVAKQFNHFIDCLQSAMQKVKNTTENSTQEALTLKSNSEQVNRASHEQQDSIDNIATSTQQINVALDGLAHFCDEIKSVSENGQTSLRQTENIMGHSVSSTQALQNDMIKSQKDLHDLHTHTERILKVLEVISAISEQTNLLALNAAIEAARAGEHGRGFAVVADEVRSLSQRTHDSTTEIQEIINNLMTASTNVTEQMTSIHQSSESSLLEQNQAAESLAILRTELIKLFDMNAKIAQETRSSSDSLNDISGHIKNIAVQGREREALLANSQQACNTIVSSMQGLTQDVARFKGIG</sequence>
<dbReference type="STRING" id="1381081.BIY22_15430"/>
<feature type="domain" description="HAMP" evidence="10">
    <location>
        <begin position="316"/>
        <end position="369"/>
    </location>
</feature>
<dbReference type="GO" id="GO:0016020">
    <property type="term" value="C:membrane"/>
    <property type="evidence" value="ECO:0007669"/>
    <property type="project" value="UniProtKB-SubCell"/>
</dbReference>